<evidence type="ECO:0000313" key="3">
    <source>
        <dbReference type="EMBL" id="PIK34776.1"/>
    </source>
</evidence>
<dbReference type="GO" id="GO:0005634">
    <property type="term" value="C:nucleus"/>
    <property type="evidence" value="ECO:0007669"/>
    <property type="project" value="TreeGrafter"/>
</dbReference>
<accession>A0A2G8JG92</accession>
<dbReference type="InterPro" id="IPR014009">
    <property type="entry name" value="PIK_FAT"/>
</dbReference>
<feature type="region of interest" description="Disordered" evidence="1">
    <location>
        <begin position="105"/>
        <end position="135"/>
    </location>
</feature>
<dbReference type="GO" id="GO:0000184">
    <property type="term" value="P:nuclear-transcribed mRNA catabolic process, nonsense-mediated decay"/>
    <property type="evidence" value="ECO:0007669"/>
    <property type="project" value="TreeGrafter"/>
</dbReference>
<dbReference type="EMBL" id="MRZV01002082">
    <property type="protein sequence ID" value="PIK34776.1"/>
    <property type="molecule type" value="Genomic_DNA"/>
</dbReference>
<proteinExistence type="predicted"/>
<evidence type="ECO:0000259" key="2">
    <source>
        <dbReference type="PROSITE" id="PS51189"/>
    </source>
</evidence>
<keyword evidence="3" id="KW-0418">Kinase</keyword>
<dbReference type="OrthoDB" id="8943315at2759"/>
<keyword evidence="4" id="KW-1185">Reference proteome</keyword>
<dbReference type="PANTHER" id="PTHR11139:SF71">
    <property type="entry name" value="SERINE_THREONINE-PROTEIN KINASE SMG1"/>
    <property type="match status" value="1"/>
</dbReference>
<dbReference type="PROSITE" id="PS51189">
    <property type="entry name" value="FAT"/>
    <property type="match status" value="1"/>
</dbReference>
<dbReference type="SUPFAM" id="SSF48371">
    <property type="entry name" value="ARM repeat"/>
    <property type="match status" value="2"/>
</dbReference>
<feature type="domain" description="FAT" evidence="2">
    <location>
        <begin position="1"/>
        <end position="218"/>
    </location>
</feature>
<feature type="compositionally biased region" description="Polar residues" evidence="1">
    <location>
        <begin position="105"/>
        <end position="116"/>
    </location>
</feature>
<dbReference type="GO" id="GO:0004674">
    <property type="term" value="F:protein serine/threonine kinase activity"/>
    <property type="evidence" value="ECO:0007669"/>
    <property type="project" value="TreeGrafter"/>
</dbReference>
<protein>
    <submittedName>
        <fullName evidence="3">Putative serine/threonine-protein kinase SMG1-like</fullName>
    </submittedName>
</protein>
<evidence type="ECO:0000256" key="1">
    <source>
        <dbReference type="SAM" id="MobiDB-lite"/>
    </source>
</evidence>
<name>A0A2G8JG92_STIJA</name>
<dbReference type="PANTHER" id="PTHR11139">
    <property type="entry name" value="ATAXIA TELANGIECTASIA MUTATED ATM -RELATED"/>
    <property type="match status" value="1"/>
</dbReference>
<sequence>MRLLPPSTSASQCQEVTELLNQANIKSMNVGEEDITEQLQSVQDNGLESMRKKLLNVCPELEQTERVILDSLLGIWQQMCYRVYSHYRLAAWAYFTFLQLNGTEKGPNANSSSNNACKDGTDLEKESDTSSHQEDHNVTATLRLLRLLVKHASQFKDVLETGLSTTPTGPWKSIIPQLFSRLNHPEAYVRQSISDLLCRVAQDSPHLIVYQAVVGALTRRVGKMRAKRDSAQHGVITKFLSAPSKGNRTLTPDLEGQQHDQEEWEEEPPDNQEEGEERGRKRKRGTNHCT</sequence>
<dbReference type="InterPro" id="IPR016024">
    <property type="entry name" value="ARM-type_fold"/>
</dbReference>
<dbReference type="STRING" id="307972.A0A2G8JG92"/>
<feature type="compositionally biased region" description="Basic residues" evidence="1">
    <location>
        <begin position="280"/>
        <end position="290"/>
    </location>
</feature>
<reference evidence="3 4" key="1">
    <citation type="journal article" date="2017" name="PLoS Biol.">
        <title>The sea cucumber genome provides insights into morphological evolution and visceral regeneration.</title>
        <authorList>
            <person name="Zhang X."/>
            <person name="Sun L."/>
            <person name="Yuan J."/>
            <person name="Sun Y."/>
            <person name="Gao Y."/>
            <person name="Zhang L."/>
            <person name="Li S."/>
            <person name="Dai H."/>
            <person name="Hamel J.F."/>
            <person name="Liu C."/>
            <person name="Yu Y."/>
            <person name="Liu S."/>
            <person name="Lin W."/>
            <person name="Guo K."/>
            <person name="Jin S."/>
            <person name="Xu P."/>
            <person name="Storey K.B."/>
            <person name="Huan P."/>
            <person name="Zhang T."/>
            <person name="Zhou Y."/>
            <person name="Zhang J."/>
            <person name="Lin C."/>
            <person name="Li X."/>
            <person name="Xing L."/>
            <person name="Huo D."/>
            <person name="Sun M."/>
            <person name="Wang L."/>
            <person name="Mercier A."/>
            <person name="Li F."/>
            <person name="Yang H."/>
            <person name="Xiang J."/>
        </authorList>
    </citation>
    <scope>NUCLEOTIDE SEQUENCE [LARGE SCALE GENOMIC DNA]</scope>
    <source>
        <strain evidence="3">Shaxun</strain>
        <tissue evidence="3">Muscle</tissue>
    </source>
</reference>
<gene>
    <name evidence="3" type="ORF">BSL78_28398</name>
</gene>
<organism evidence="3 4">
    <name type="scientific">Stichopus japonicus</name>
    <name type="common">Sea cucumber</name>
    <dbReference type="NCBI Taxonomy" id="307972"/>
    <lineage>
        <taxon>Eukaryota</taxon>
        <taxon>Metazoa</taxon>
        <taxon>Echinodermata</taxon>
        <taxon>Eleutherozoa</taxon>
        <taxon>Echinozoa</taxon>
        <taxon>Holothuroidea</taxon>
        <taxon>Aspidochirotacea</taxon>
        <taxon>Aspidochirotida</taxon>
        <taxon>Stichopodidae</taxon>
        <taxon>Apostichopus</taxon>
    </lineage>
</organism>
<feature type="region of interest" description="Disordered" evidence="1">
    <location>
        <begin position="242"/>
        <end position="290"/>
    </location>
</feature>
<feature type="compositionally biased region" description="Basic and acidic residues" evidence="1">
    <location>
        <begin position="119"/>
        <end position="135"/>
    </location>
</feature>
<feature type="compositionally biased region" description="Acidic residues" evidence="1">
    <location>
        <begin position="262"/>
        <end position="276"/>
    </location>
</feature>
<comment type="caution">
    <text evidence="3">The sequence shown here is derived from an EMBL/GenBank/DDBJ whole genome shotgun (WGS) entry which is preliminary data.</text>
</comment>
<dbReference type="AlphaFoldDB" id="A0A2G8JG92"/>
<keyword evidence="3" id="KW-0808">Transferase</keyword>
<evidence type="ECO:0000313" key="4">
    <source>
        <dbReference type="Proteomes" id="UP000230750"/>
    </source>
</evidence>
<dbReference type="InterPro" id="IPR050517">
    <property type="entry name" value="DDR_Repair_Kinase"/>
</dbReference>
<dbReference type="Proteomes" id="UP000230750">
    <property type="component" value="Unassembled WGS sequence"/>
</dbReference>